<feature type="chain" id="PRO_5013162123" evidence="3">
    <location>
        <begin position="23"/>
        <end position="408"/>
    </location>
</feature>
<evidence type="ECO:0000256" key="2">
    <source>
        <dbReference type="ARBA" id="ARBA00023284"/>
    </source>
</evidence>
<dbReference type="InterPro" id="IPR036249">
    <property type="entry name" value="Thioredoxin-like_sf"/>
</dbReference>
<dbReference type="InterPro" id="IPR013766">
    <property type="entry name" value="Thioredoxin_domain"/>
</dbReference>
<dbReference type="OrthoDB" id="120730at2"/>
<name>A0A1W2C2C1_9SPHI</name>
<evidence type="ECO:0000313" key="5">
    <source>
        <dbReference type="EMBL" id="SMC79256.1"/>
    </source>
</evidence>
<dbReference type="Pfam" id="PF00085">
    <property type="entry name" value="Thioredoxin"/>
    <property type="match status" value="1"/>
</dbReference>
<dbReference type="PANTHER" id="PTHR15337">
    <property type="entry name" value="ANTERIOR GRADIENT PROTEIN-RELATED"/>
    <property type="match status" value="1"/>
</dbReference>
<dbReference type="SUPFAM" id="SSF52833">
    <property type="entry name" value="Thioredoxin-like"/>
    <property type="match status" value="1"/>
</dbReference>
<dbReference type="InterPro" id="IPR017937">
    <property type="entry name" value="Thioredoxin_CS"/>
</dbReference>
<feature type="signal peptide" evidence="3">
    <location>
        <begin position="1"/>
        <end position="22"/>
    </location>
</feature>
<dbReference type="GO" id="GO:0016853">
    <property type="term" value="F:isomerase activity"/>
    <property type="evidence" value="ECO:0007669"/>
    <property type="project" value="UniProtKB-KW"/>
</dbReference>
<evidence type="ECO:0000256" key="3">
    <source>
        <dbReference type="SAM" id="SignalP"/>
    </source>
</evidence>
<dbReference type="AlphaFoldDB" id="A0A1W2C2C1"/>
<dbReference type="Gene3D" id="3.40.30.10">
    <property type="entry name" value="Glutaredoxin"/>
    <property type="match status" value="1"/>
</dbReference>
<feature type="domain" description="Thioredoxin" evidence="4">
    <location>
        <begin position="7"/>
        <end position="137"/>
    </location>
</feature>
<dbReference type="STRING" id="151894.SAMN04488524_2841"/>
<keyword evidence="2" id="KW-0676">Redox-active center</keyword>
<dbReference type="CDD" id="cd02947">
    <property type="entry name" value="TRX_family"/>
    <property type="match status" value="1"/>
</dbReference>
<reference evidence="6" key="1">
    <citation type="submission" date="2017-04" db="EMBL/GenBank/DDBJ databases">
        <authorList>
            <person name="Varghese N."/>
            <person name="Submissions S."/>
        </authorList>
    </citation>
    <scope>NUCLEOTIDE SEQUENCE [LARGE SCALE GENOMIC DNA]</scope>
    <source>
        <strain evidence="6">DSM 12126</strain>
    </source>
</reference>
<organism evidence="5 6">
    <name type="scientific">Pedobacter africanus</name>
    <dbReference type="NCBI Taxonomy" id="151894"/>
    <lineage>
        <taxon>Bacteria</taxon>
        <taxon>Pseudomonadati</taxon>
        <taxon>Bacteroidota</taxon>
        <taxon>Sphingobacteriia</taxon>
        <taxon>Sphingobacteriales</taxon>
        <taxon>Sphingobacteriaceae</taxon>
        <taxon>Pedobacter</taxon>
    </lineage>
</organism>
<keyword evidence="1 3" id="KW-0732">Signal</keyword>
<evidence type="ECO:0000259" key="4">
    <source>
        <dbReference type="PROSITE" id="PS51352"/>
    </source>
</evidence>
<dbReference type="RefSeq" id="WP_084239472.1">
    <property type="nucleotide sequence ID" value="NZ_FWXT01000001.1"/>
</dbReference>
<evidence type="ECO:0000313" key="6">
    <source>
        <dbReference type="Proteomes" id="UP000192756"/>
    </source>
</evidence>
<dbReference type="InterPro" id="IPR051099">
    <property type="entry name" value="AGR/TXD"/>
</dbReference>
<protein>
    <submittedName>
        <fullName evidence="5">Thiol-disulfide isomerase or thioredoxin</fullName>
    </submittedName>
</protein>
<keyword evidence="6" id="KW-1185">Reference proteome</keyword>
<sequence>MKTLKTLLTATCLLIGILPASAQGINFEHDFNKALDLAKKENKMIFVDFYTSWCGPCKLMSAEVFPQKEAGDYFNREFINLKVQCDDKGAGVELGKKYKINAYPTLAFLDKDGNTVHSTAGGLSVAGLIELAKTATDPNKNQLAMVKEWEGGNRDHAFASRYFRTLTRSYRSEKANADFEKYFGTLKPSQKAAKNTFELMGIVKTGPFSPSFEYMEQHTGDFYKSVGQAKIDSTIANAYLGYFKGLQAAGFSNRDMTEFNSKMKLFKAKKYPFYDEYAEFYAVFDSKGVNGKDDINVYMQRGTEFLRKYGKKNDSYTLSLASMLGNWTGKKDQGLEGIRWMEELLQRNNNPRYLNTYFYILWRNFHFDKAMEVAQLMKANAVKENSSTADIDKQIQMVKDLKEKYKNI</sequence>
<accession>A0A1W2C2C1</accession>
<keyword evidence="5" id="KW-0413">Isomerase</keyword>
<gene>
    <name evidence="5" type="ORF">SAMN04488524_2841</name>
</gene>
<dbReference type="PROSITE" id="PS00194">
    <property type="entry name" value="THIOREDOXIN_1"/>
    <property type="match status" value="1"/>
</dbReference>
<dbReference type="Proteomes" id="UP000192756">
    <property type="component" value="Unassembled WGS sequence"/>
</dbReference>
<dbReference type="PROSITE" id="PS51352">
    <property type="entry name" value="THIOREDOXIN_2"/>
    <property type="match status" value="1"/>
</dbReference>
<evidence type="ECO:0000256" key="1">
    <source>
        <dbReference type="ARBA" id="ARBA00022729"/>
    </source>
</evidence>
<dbReference type="EMBL" id="FWXT01000001">
    <property type="protein sequence ID" value="SMC79256.1"/>
    <property type="molecule type" value="Genomic_DNA"/>
</dbReference>
<dbReference type="PANTHER" id="PTHR15337:SF11">
    <property type="entry name" value="THIOREDOXIN DOMAIN-CONTAINING PROTEIN"/>
    <property type="match status" value="1"/>
</dbReference>
<proteinExistence type="predicted"/>